<sequence length="652" mass="72398">MPHPKSRPFRKRECEARIEDRPEPCTASVRHEAVCPLCFVPLPSAGLLNHFSTAHHSTEPSIGRDRLLSGGSTIQLLDARTPPAAEARASGQERSEFSYSLPYELDVEFTLPRWLTADASNRILFLALDMNLVKQYKLSPLSVWKGASVAEQFQCIKPAQHIDAKQLQQRLHGIPVKPCVLSGGKARLLLLVVEQPKYLRKPEWSLLGMHSVALDRSPLQLRSAVQYAEMPFEDLAVYGQVTLETTAVPVTPEALHRVPLNIMCVLDSSSSMSPYLQHVQTAMCHMLQRLVPQDQLGVVTSTSVALELSLMDDEGKRQVTEALEAVQTEDDANDAHVTRGLALALQCLEMMERRAAPSSVSAILLVACSQDGQLREHTDFLLERCAALRCSLHTLALASEEDMDALPELSMRARTPFTFIEEASFLREALQSLVDRLSTTVAQQVEVTLKPCFHLEEVLTPFDCYRKPGGSWHVRIPDLGVGERRDILVKLAVPAAAQMKQDGSITLLEASVSSQGGYSLAESTSISMRRTTEEGGAGGCIVNSVKDVRENLEVRDQVERWEAGRVLEEAVFDADHLAFEAAVAHVRCKRGEYELMERTPLLALLDQDLCRMEQSFELRTSTEWKACRPKVLQALLGHRLQRLVNIAAPTSH</sequence>
<dbReference type="Proteomes" id="UP000604046">
    <property type="component" value="Unassembled WGS sequence"/>
</dbReference>
<dbReference type="PANTHER" id="PTHR10579:SF43">
    <property type="entry name" value="ZINC FINGER (C3HC4-TYPE RING FINGER) FAMILY PROTEIN"/>
    <property type="match status" value="1"/>
</dbReference>
<proteinExistence type="predicted"/>
<evidence type="ECO:0000259" key="1">
    <source>
        <dbReference type="PROSITE" id="PS50234"/>
    </source>
</evidence>
<dbReference type="InterPro" id="IPR036465">
    <property type="entry name" value="vWFA_dom_sf"/>
</dbReference>
<dbReference type="SUPFAM" id="SSF53300">
    <property type="entry name" value="vWA-like"/>
    <property type="match status" value="1"/>
</dbReference>
<dbReference type="AlphaFoldDB" id="A0A812KDZ1"/>
<name>A0A812KDZ1_9DINO</name>
<dbReference type="InterPro" id="IPR051266">
    <property type="entry name" value="CLCR"/>
</dbReference>
<accession>A0A812KDZ1</accession>
<comment type="caution">
    <text evidence="2">The sequence shown here is derived from an EMBL/GenBank/DDBJ whole genome shotgun (WGS) entry which is preliminary data.</text>
</comment>
<dbReference type="CDD" id="cd00198">
    <property type="entry name" value="vWFA"/>
    <property type="match status" value="1"/>
</dbReference>
<protein>
    <recommendedName>
        <fullName evidence="1">VWFA domain-containing protein</fullName>
    </recommendedName>
</protein>
<feature type="domain" description="VWFA" evidence="1">
    <location>
        <begin position="261"/>
        <end position="437"/>
    </location>
</feature>
<dbReference type="Gene3D" id="3.40.50.410">
    <property type="entry name" value="von Willebrand factor, type A domain"/>
    <property type="match status" value="1"/>
</dbReference>
<dbReference type="PROSITE" id="PS50234">
    <property type="entry name" value="VWFA"/>
    <property type="match status" value="1"/>
</dbReference>
<keyword evidence="3" id="KW-1185">Reference proteome</keyword>
<evidence type="ECO:0000313" key="3">
    <source>
        <dbReference type="Proteomes" id="UP000604046"/>
    </source>
</evidence>
<dbReference type="EMBL" id="CAJNDS010000680">
    <property type="protein sequence ID" value="CAE7227637.1"/>
    <property type="molecule type" value="Genomic_DNA"/>
</dbReference>
<gene>
    <name evidence="2" type="ORF">SNAT2548_LOCUS8986</name>
</gene>
<dbReference type="InterPro" id="IPR002035">
    <property type="entry name" value="VWF_A"/>
</dbReference>
<dbReference type="PANTHER" id="PTHR10579">
    <property type="entry name" value="CALCIUM-ACTIVATED CHLORIDE CHANNEL REGULATOR"/>
    <property type="match status" value="1"/>
</dbReference>
<reference evidence="2" key="1">
    <citation type="submission" date="2021-02" db="EMBL/GenBank/DDBJ databases">
        <authorList>
            <person name="Dougan E. K."/>
            <person name="Rhodes N."/>
            <person name="Thang M."/>
            <person name="Chan C."/>
        </authorList>
    </citation>
    <scope>NUCLEOTIDE SEQUENCE</scope>
</reference>
<dbReference type="SMART" id="SM00327">
    <property type="entry name" value="VWA"/>
    <property type="match status" value="1"/>
</dbReference>
<dbReference type="OrthoDB" id="299997at2759"/>
<dbReference type="Pfam" id="PF13519">
    <property type="entry name" value="VWA_2"/>
    <property type="match status" value="1"/>
</dbReference>
<organism evidence="2 3">
    <name type="scientific">Symbiodinium natans</name>
    <dbReference type="NCBI Taxonomy" id="878477"/>
    <lineage>
        <taxon>Eukaryota</taxon>
        <taxon>Sar</taxon>
        <taxon>Alveolata</taxon>
        <taxon>Dinophyceae</taxon>
        <taxon>Suessiales</taxon>
        <taxon>Symbiodiniaceae</taxon>
        <taxon>Symbiodinium</taxon>
    </lineage>
</organism>
<evidence type="ECO:0000313" key="2">
    <source>
        <dbReference type="EMBL" id="CAE7227637.1"/>
    </source>
</evidence>